<proteinExistence type="predicted"/>
<dbReference type="AlphaFoldDB" id="A0A915HIR3"/>
<organism evidence="1 2">
    <name type="scientific">Romanomermis culicivorax</name>
    <name type="common">Nematode worm</name>
    <dbReference type="NCBI Taxonomy" id="13658"/>
    <lineage>
        <taxon>Eukaryota</taxon>
        <taxon>Metazoa</taxon>
        <taxon>Ecdysozoa</taxon>
        <taxon>Nematoda</taxon>
        <taxon>Enoplea</taxon>
        <taxon>Dorylaimia</taxon>
        <taxon>Mermithida</taxon>
        <taxon>Mermithoidea</taxon>
        <taxon>Mermithidae</taxon>
        <taxon>Romanomermis</taxon>
    </lineage>
</organism>
<dbReference type="Proteomes" id="UP000887565">
    <property type="component" value="Unplaced"/>
</dbReference>
<protein>
    <submittedName>
        <fullName evidence="2">Uncharacterized protein</fullName>
    </submittedName>
</protein>
<dbReference type="WBParaSite" id="nRc.2.0.1.t01533-RA">
    <property type="protein sequence ID" value="nRc.2.0.1.t01533-RA"/>
    <property type="gene ID" value="nRc.2.0.1.g01533"/>
</dbReference>
<evidence type="ECO:0000313" key="1">
    <source>
        <dbReference type="Proteomes" id="UP000887565"/>
    </source>
</evidence>
<reference evidence="2" key="1">
    <citation type="submission" date="2022-11" db="UniProtKB">
        <authorList>
            <consortium name="WormBaseParasite"/>
        </authorList>
    </citation>
    <scope>IDENTIFICATION</scope>
</reference>
<keyword evidence="1" id="KW-1185">Reference proteome</keyword>
<evidence type="ECO:0000313" key="2">
    <source>
        <dbReference type="WBParaSite" id="nRc.2.0.1.t01533-RA"/>
    </source>
</evidence>
<accession>A0A915HIR3</accession>
<sequence length="96" mass="10883">MMEEKKDQEISLNWEFAHLQTVHMRKHINPPHYQYSGTIHQLLKIPLDNRFGWTNVAWTTAQDMVTTSMVTSVVDNGKENAGSGLQMNGLGLTALE</sequence>
<name>A0A915HIR3_ROMCU</name>